<dbReference type="InterPro" id="IPR000390">
    <property type="entry name" value="Small_drug/metabolite_transptr"/>
</dbReference>
<proteinExistence type="inferred from homology"/>
<evidence type="ECO:0000256" key="8">
    <source>
        <dbReference type="ARBA" id="ARBA00022985"/>
    </source>
</evidence>
<accession>A0ABQ1I441</accession>
<dbReference type="PANTHER" id="PTHR30561">
    <property type="entry name" value="SMR FAMILY PROTON-DEPENDENT DRUG EFFLUX TRANSPORTER SUGE"/>
    <property type="match status" value="1"/>
</dbReference>
<comment type="subcellular location">
    <subcellularLocation>
        <location evidence="12">Cell inner membrane</location>
        <topology evidence="12">Multi-pass membrane protein</topology>
    </subcellularLocation>
    <subcellularLocation>
        <location evidence="1">Cell membrane</location>
        <topology evidence="1">Multi-pass membrane protein</topology>
    </subcellularLocation>
</comment>
<dbReference type="InterPro" id="IPR022832">
    <property type="entry name" value="Flippase_ArnF"/>
</dbReference>
<comment type="caution">
    <text evidence="13">The sequence shown here is derived from an EMBL/GenBank/DDBJ whole genome shotgun (WGS) entry which is preliminary data.</text>
</comment>
<keyword evidence="9 12" id="KW-1133">Transmembrane helix</keyword>
<keyword evidence="11 12" id="KW-0472">Membrane</keyword>
<dbReference type="Gene3D" id="1.10.3730.20">
    <property type="match status" value="1"/>
</dbReference>
<keyword evidence="6 12" id="KW-0441">Lipid A biosynthesis</keyword>
<comment type="similarity">
    <text evidence="12">Belongs to the ArnF family.</text>
</comment>
<evidence type="ECO:0000256" key="3">
    <source>
        <dbReference type="ARBA" id="ARBA00022475"/>
    </source>
</evidence>
<dbReference type="NCBIfam" id="NF002816">
    <property type="entry name" value="PRK02971.1-2"/>
    <property type="match status" value="1"/>
</dbReference>
<protein>
    <recommendedName>
        <fullName evidence="12">Probable 4-amino-4-deoxy-L-arabinose-phosphoundecaprenol flippase subunit ArnF</fullName>
        <shortName evidence="12">L-Ara4N-phosphoundecaprenol flippase subunit ArnF</shortName>
    </recommendedName>
    <alternativeName>
        <fullName evidence="12">Undecaprenyl phosphate-aminoarabinose flippase subunit ArnF</fullName>
    </alternativeName>
</protein>
<feature type="transmembrane region" description="Helical" evidence="12">
    <location>
        <begin position="60"/>
        <end position="82"/>
    </location>
</feature>
<comment type="subunit">
    <text evidence="12">Heterodimer of ArnE and ArnF.</text>
</comment>
<dbReference type="EMBL" id="BMDY01000017">
    <property type="protein sequence ID" value="GGB12661.1"/>
    <property type="molecule type" value="Genomic_DNA"/>
</dbReference>
<reference evidence="14" key="1">
    <citation type="journal article" date="2019" name="Int. J. Syst. Evol. Microbiol.">
        <title>The Global Catalogue of Microorganisms (GCM) 10K type strain sequencing project: providing services to taxonomists for standard genome sequencing and annotation.</title>
        <authorList>
            <consortium name="The Broad Institute Genomics Platform"/>
            <consortium name="The Broad Institute Genome Sequencing Center for Infectious Disease"/>
            <person name="Wu L."/>
            <person name="Ma J."/>
        </authorList>
    </citation>
    <scope>NUCLEOTIDE SEQUENCE [LARGE SCALE GENOMIC DNA]</scope>
    <source>
        <strain evidence="14">CGMCC 1.10131</strain>
    </source>
</reference>
<evidence type="ECO:0000313" key="13">
    <source>
        <dbReference type="EMBL" id="GGB12661.1"/>
    </source>
</evidence>
<gene>
    <name evidence="12 13" type="primary">arnF</name>
    <name evidence="13" type="ORF">GCM10007414_27490</name>
</gene>
<evidence type="ECO:0000256" key="6">
    <source>
        <dbReference type="ARBA" id="ARBA00022556"/>
    </source>
</evidence>
<comment type="caution">
    <text evidence="12">Lacks conserved residue(s) required for the propagation of feature annotation.</text>
</comment>
<organism evidence="13 14">
    <name type="scientific">Agarivorans gilvus</name>
    <dbReference type="NCBI Taxonomy" id="680279"/>
    <lineage>
        <taxon>Bacteria</taxon>
        <taxon>Pseudomonadati</taxon>
        <taxon>Pseudomonadota</taxon>
        <taxon>Gammaproteobacteria</taxon>
        <taxon>Alteromonadales</taxon>
        <taxon>Alteromonadaceae</taxon>
        <taxon>Agarivorans</taxon>
    </lineage>
</organism>
<keyword evidence="8 12" id="KW-0448">Lipopolysaccharide biosynthesis</keyword>
<evidence type="ECO:0000256" key="4">
    <source>
        <dbReference type="ARBA" id="ARBA00022516"/>
    </source>
</evidence>
<evidence type="ECO:0000256" key="2">
    <source>
        <dbReference type="ARBA" id="ARBA00022448"/>
    </source>
</evidence>
<keyword evidence="2 12" id="KW-0813">Transport</keyword>
<keyword evidence="4 12" id="KW-0444">Lipid biosynthesis</keyword>
<keyword evidence="5 12" id="KW-0997">Cell inner membrane</keyword>
<evidence type="ECO:0000256" key="1">
    <source>
        <dbReference type="ARBA" id="ARBA00004651"/>
    </source>
</evidence>
<dbReference type="RefSeq" id="WP_055733155.1">
    <property type="nucleotide sequence ID" value="NZ_BMDY01000017.1"/>
</dbReference>
<comment type="pathway">
    <text evidence="12">Bacterial outer membrane biogenesis; lipopolysaccharide biosynthesis.</text>
</comment>
<evidence type="ECO:0000256" key="7">
    <source>
        <dbReference type="ARBA" id="ARBA00022692"/>
    </source>
</evidence>
<evidence type="ECO:0000256" key="9">
    <source>
        <dbReference type="ARBA" id="ARBA00022989"/>
    </source>
</evidence>
<keyword evidence="14" id="KW-1185">Reference proteome</keyword>
<name>A0ABQ1I441_9ALTE</name>
<feature type="transmembrane region" description="Helical" evidence="12">
    <location>
        <begin position="117"/>
        <end position="134"/>
    </location>
</feature>
<dbReference type="HAMAP" id="MF_00538">
    <property type="entry name" value="Flippase_ArnF"/>
    <property type="match status" value="1"/>
</dbReference>
<keyword evidence="3 12" id="KW-1003">Cell membrane</keyword>
<evidence type="ECO:0000256" key="10">
    <source>
        <dbReference type="ARBA" id="ARBA00023098"/>
    </source>
</evidence>
<evidence type="ECO:0000256" key="11">
    <source>
        <dbReference type="ARBA" id="ARBA00023136"/>
    </source>
</evidence>
<evidence type="ECO:0000256" key="12">
    <source>
        <dbReference type="HAMAP-Rule" id="MF_00538"/>
    </source>
</evidence>
<evidence type="ECO:0000256" key="5">
    <source>
        <dbReference type="ARBA" id="ARBA00022519"/>
    </source>
</evidence>
<dbReference type="Proteomes" id="UP000651977">
    <property type="component" value="Unassembled WGS sequence"/>
</dbReference>
<comment type="function">
    <text evidence="12">Translocates 4-amino-4-deoxy-L-arabinose-phosphoundecaprenol (alpha-L-Ara4N-phosphoundecaprenol) from the cytoplasmic to the periplasmic side of the inner membrane.</text>
</comment>
<dbReference type="SUPFAM" id="SSF103481">
    <property type="entry name" value="Multidrug resistance efflux transporter EmrE"/>
    <property type="match status" value="1"/>
</dbReference>
<keyword evidence="10 12" id="KW-0443">Lipid metabolism</keyword>
<evidence type="ECO:0000313" key="14">
    <source>
        <dbReference type="Proteomes" id="UP000651977"/>
    </source>
</evidence>
<dbReference type="InterPro" id="IPR037185">
    <property type="entry name" value="EmrE-like"/>
</dbReference>
<sequence>MAITRRGRSIALALLSVAFISLAQLSMKWGMSQLNEQFPTWLSLWQQQAYSHLVSHYWPYYLSVIGGLSCYASSMFCWVIALKRLALSIAYPLLSLSYVVVYLAAVSLPWIGESFSWSKALGVLLILIGIYLVIPRATGKQ</sequence>
<dbReference type="PANTHER" id="PTHR30561:SF9">
    <property type="entry name" value="4-AMINO-4-DEOXY-L-ARABINOSE-PHOSPHOUNDECAPRENOL FLIPPASE SUBUNIT ARNF-RELATED"/>
    <property type="match status" value="1"/>
</dbReference>
<feature type="transmembrane region" description="Helical" evidence="12">
    <location>
        <begin position="89"/>
        <end position="111"/>
    </location>
</feature>
<keyword evidence="7 12" id="KW-0812">Transmembrane</keyword>